<evidence type="ECO:0000313" key="3">
    <source>
        <dbReference type="EMBL" id="WNK19364.1"/>
    </source>
</evidence>
<evidence type="ECO:0000256" key="1">
    <source>
        <dbReference type="SAM" id="MobiDB-lite"/>
    </source>
</evidence>
<gene>
    <name evidence="3" type="ORF">P1P91_10920</name>
</gene>
<protein>
    <submittedName>
        <fullName evidence="3">DUF5681 domain-containing protein</fullName>
    </submittedName>
</protein>
<dbReference type="RefSeq" id="WP_311882581.1">
    <property type="nucleotide sequence ID" value="NZ_CP119391.1"/>
</dbReference>
<dbReference type="InterPro" id="IPR043736">
    <property type="entry name" value="DUF5681"/>
</dbReference>
<accession>A0ABY9YWV8</accession>
<keyword evidence="4" id="KW-1185">Reference proteome</keyword>
<name>A0ABY9YWV8_9GAMM</name>
<feature type="compositionally biased region" description="Basic and acidic residues" evidence="1">
    <location>
        <begin position="1"/>
        <end position="13"/>
    </location>
</feature>
<proteinExistence type="predicted"/>
<dbReference type="Proteomes" id="UP001301869">
    <property type="component" value="Chromosome"/>
</dbReference>
<feature type="domain" description="DUF5681" evidence="2">
    <location>
        <begin position="12"/>
        <end position="68"/>
    </location>
</feature>
<dbReference type="EMBL" id="CP119391">
    <property type="protein sequence ID" value="WNK19364.1"/>
    <property type="molecule type" value="Genomic_DNA"/>
</dbReference>
<sequence length="143" mass="15001">MSKTQIERGDGGKWKSGQSGNPKGRPPKATQELQRLIGSRQPELIERTIQMALDGDMAAMKLLLERVLPPLKASAAPVSIELPEGGSLADNAKAILSAAANGQVPGDVASQLISAIGATAKVVEIDEISERLEALEAAAHEQE</sequence>
<dbReference type="Pfam" id="PF18932">
    <property type="entry name" value="DUF5681"/>
    <property type="match status" value="1"/>
</dbReference>
<evidence type="ECO:0000313" key="4">
    <source>
        <dbReference type="Proteomes" id="UP001301869"/>
    </source>
</evidence>
<feature type="region of interest" description="Disordered" evidence="1">
    <location>
        <begin position="1"/>
        <end position="37"/>
    </location>
</feature>
<reference evidence="3 4" key="1">
    <citation type="submission" date="2023-03" db="EMBL/GenBank/DDBJ databases">
        <title>Halomonas sp. nov., isolated from Korean tranditional fermented seafood 'Jeotgal'.</title>
        <authorList>
            <person name="Kim B."/>
            <person name="Shin N.-R."/>
        </authorList>
    </citation>
    <scope>NUCLEOTIDE SEQUENCE [LARGE SCALE GENOMIC DNA]</scope>
    <source>
        <strain evidence="3 4">SG2L-4</strain>
    </source>
</reference>
<evidence type="ECO:0000259" key="2">
    <source>
        <dbReference type="Pfam" id="PF18932"/>
    </source>
</evidence>
<organism evidence="3 4">
    <name type="scientific">Halomonas piscis</name>
    <dbReference type="NCBI Taxonomy" id="3031727"/>
    <lineage>
        <taxon>Bacteria</taxon>
        <taxon>Pseudomonadati</taxon>
        <taxon>Pseudomonadota</taxon>
        <taxon>Gammaproteobacteria</taxon>
        <taxon>Oceanospirillales</taxon>
        <taxon>Halomonadaceae</taxon>
        <taxon>Halomonas</taxon>
    </lineage>
</organism>